<dbReference type="Proteomes" id="UP000005666">
    <property type="component" value="Chromosome 5"/>
</dbReference>
<evidence type="ECO:0000313" key="2">
    <source>
        <dbReference type="EMBL" id="CCE63225.1"/>
    </source>
</evidence>
<reference evidence="2 3" key="1">
    <citation type="journal article" date="2011" name="Proc. Natl. Acad. Sci. U.S.A.">
        <title>Evolutionary erosion of yeast sex chromosomes by mating-type switching accidents.</title>
        <authorList>
            <person name="Gordon J.L."/>
            <person name="Armisen D."/>
            <person name="Proux-Wera E."/>
            <person name="Oheigeartaigh S.S."/>
            <person name="Byrne K.P."/>
            <person name="Wolfe K.H."/>
        </authorList>
    </citation>
    <scope>NUCLEOTIDE SEQUENCE [LARGE SCALE GENOMIC DNA]</scope>
    <source>
        <strain evidence="3">ATCC 24235 / CBS 4417 / NBRC 1672 / NRRL Y-8282 / UCD 70-5</strain>
    </source>
</reference>
<name>G8BTJ7_TETPH</name>
<sequence>MSTSNVSMAYRVFEKIPLVNKGFYRTITNRSQLTSDFLIKKQGTGAGPFIDLPEFRKLNDSLLIKLPAFSSLYGNIDKISIMNTHMDSNLNNIMNREHCEKLSMEKLTTNEMPVNLIMSAPVPSSNIPILNFNDYKKGIIIPDIDNNLLCFAGDLSINKKTNEMTGFGILALNGYGPIEKLTLDEKESLQVLLGTVVAYESGITIGSVIIPSDSQFQVKIKRKFNTFLKSIKLDWILDNKLFFRNEKSLIKMQGPGTVYLQGRYSN</sequence>
<dbReference type="eggNOG" id="ENOG502RZF6">
    <property type="taxonomic scope" value="Eukaryota"/>
</dbReference>
<dbReference type="InterPro" id="IPR036983">
    <property type="entry name" value="AIM24_sf"/>
</dbReference>
<comment type="subcellular location">
    <subcellularLocation>
        <location evidence="1">Mitochondrion</location>
    </subcellularLocation>
</comment>
<dbReference type="GeneID" id="11531417"/>
<dbReference type="GO" id="GO:0005739">
    <property type="term" value="C:mitochondrion"/>
    <property type="evidence" value="ECO:0007669"/>
    <property type="project" value="UniProtKB-SubCell"/>
</dbReference>
<evidence type="ECO:0000313" key="3">
    <source>
        <dbReference type="Proteomes" id="UP000005666"/>
    </source>
</evidence>
<gene>
    <name evidence="2" type="primary">TPHA0E01300</name>
    <name evidence="2" type="ordered locus">TPHA_0E01300</name>
</gene>
<dbReference type="HOGENOM" id="CLU_1069488_0_0_1"/>
<dbReference type="KEGG" id="tpf:TPHA_0E01300"/>
<organism evidence="2 3">
    <name type="scientific">Tetrapisispora phaffii (strain ATCC 24235 / CBS 4417 / NBRC 1672 / NRRL Y-8282 / UCD 70-5)</name>
    <name type="common">Yeast</name>
    <name type="synonym">Fabospora phaffii</name>
    <dbReference type="NCBI Taxonomy" id="1071381"/>
    <lineage>
        <taxon>Eukaryota</taxon>
        <taxon>Fungi</taxon>
        <taxon>Dikarya</taxon>
        <taxon>Ascomycota</taxon>
        <taxon>Saccharomycotina</taxon>
        <taxon>Saccharomycetes</taxon>
        <taxon>Saccharomycetales</taxon>
        <taxon>Saccharomycetaceae</taxon>
        <taxon>Tetrapisispora</taxon>
    </lineage>
</organism>
<dbReference type="AlphaFoldDB" id="G8BTJ7"/>
<evidence type="ECO:0000256" key="1">
    <source>
        <dbReference type="RuleBase" id="RU363045"/>
    </source>
</evidence>
<dbReference type="OrthoDB" id="5295771at2759"/>
<dbReference type="InterPro" id="IPR002838">
    <property type="entry name" value="AIM24"/>
</dbReference>
<dbReference type="OMA" id="DSEEINC"/>
<keyword evidence="1" id="KW-0496">Mitochondrion</keyword>
<proteinExistence type="inferred from homology"/>
<comment type="similarity">
    <text evidence="1">Belongs to the AIM24 family.</text>
</comment>
<dbReference type="RefSeq" id="XP_003685659.1">
    <property type="nucleotide sequence ID" value="XM_003685611.1"/>
</dbReference>
<dbReference type="InterPro" id="IPR016031">
    <property type="entry name" value="Trp_RNA-bd_attenuator-like_dom"/>
</dbReference>
<dbReference type="Pfam" id="PF01987">
    <property type="entry name" value="AIM24"/>
    <property type="match status" value="1"/>
</dbReference>
<keyword evidence="3" id="KW-1185">Reference proteome</keyword>
<dbReference type="SUPFAM" id="SSF51219">
    <property type="entry name" value="TRAP-like"/>
    <property type="match status" value="1"/>
</dbReference>
<accession>G8BTJ7</accession>
<protein>
    <recommendedName>
        <fullName evidence="1">Altered inheritance of mitochondria protein 24, mitochondrial</fullName>
    </recommendedName>
</protein>
<dbReference type="Gene3D" id="3.60.160.10">
    <property type="entry name" value="Mitochondrial biogenesis AIM24"/>
    <property type="match status" value="1"/>
</dbReference>
<dbReference type="EMBL" id="HE612860">
    <property type="protein sequence ID" value="CCE63225.1"/>
    <property type="molecule type" value="Genomic_DNA"/>
</dbReference>